<proteinExistence type="predicted"/>
<dbReference type="EMBL" id="JAJFAZ020000008">
    <property type="protein sequence ID" value="KAI5316277.1"/>
    <property type="molecule type" value="Genomic_DNA"/>
</dbReference>
<organism evidence="2 3">
    <name type="scientific">Prunus dulcis</name>
    <name type="common">Almond</name>
    <name type="synonym">Amygdalus dulcis</name>
    <dbReference type="NCBI Taxonomy" id="3755"/>
    <lineage>
        <taxon>Eukaryota</taxon>
        <taxon>Viridiplantae</taxon>
        <taxon>Streptophyta</taxon>
        <taxon>Embryophyta</taxon>
        <taxon>Tracheophyta</taxon>
        <taxon>Spermatophyta</taxon>
        <taxon>Magnoliopsida</taxon>
        <taxon>eudicotyledons</taxon>
        <taxon>Gunneridae</taxon>
        <taxon>Pentapetalae</taxon>
        <taxon>rosids</taxon>
        <taxon>fabids</taxon>
        <taxon>Rosales</taxon>
        <taxon>Rosaceae</taxon>
        <taxon>Amygdaloideae</taxon>
        <taxon>Amygdaleae</taxon>
        <taxon>Prunus</taxon>
    </lineage>
</organism>
<gene>
    <name evidence="2" type="ORF">L3X38_045453</name>
</gene>
<feature type="region of interest" description="Disordered" evidence="1">
    <location>
        <begin position="37"/>
        <end position="73"/>
    </location>
</feature>
<evidence type="ECO:0000313" key="2">
    <source>
        <dbReference type="EMBL" id="KAI5316277.1"/>
    </source>
</evidence>
<feature type="compositionally biased region" description="Polar residues" evidence="1">
    <location>
        <begin position="37"/>
        <end position="47"/>
    </location>
</feature>
<reference evidence="2 3" key="1">
    <citation type="journal article" date="2022" name="G3 (Bethesda)">
        <title>Whole-genome sequence and methylome profiling of the almond [Prunus dulcis (Mill.) D.A. Webb] cultivar 'Nonpareil'.</title>
        <authorList>
            <person name="D'Amico-Willman K.M."/>
            <person name="Ouma W.Z."/>
            <person name="Meulia T."/>
            <person name="Sideli G.M."/>
            <person name="Gradziel T.M."/>
            <person name="Fresnedo-Ramirez J."/>
        </authorList>
    </citation>
    <scope>NUCLEOTIDE SEQUENCE [LARGE SCALE GENOMIC DNA]</scope>
    <source>
        <strain evidence="2">Clone GOH B32 T37-40</strain>
    </source>
</reference>
<sequence>MLGEGPRYVVDEIKGEDFDSTRPSELLPNQTERVQGQLAQGGRNHSCSVLKPRFSPSPQKLHDQPTSSLHHRHHTPSFLVAPVPLELPYFPLRFSVGPSIDPPAWLPESTTEQAVLDSFLVNFQELVRMPPATKSFESGLELAVWKLRFTIVGLNKLLDLCLGNIGCAVFFSFCITRSPRHIPLLLDLPFLTTDDTLKYVQQGTLTLRVQGESIEFKVFEAVIKLGDLEECDRIYLLDPIVHVNYLENNSTDVLKAKSPPPLNHTNTLLDKAIVRKEFGQQPKQYLEEVAFFTTSAPPKNHTTAHQNHIKTAITILRVIKMILRITEKVSRLTTNDLKPSKTITGNRAYHSHIIKDH</sequence>
<evidence type="ECO:0000313" key="3">
    <source>
        <dbReference type="Proteomes" id="UP001054821"/>
    </source>
</evidence>
<dbReference type="AlphaFoldDB" id="A0AAD4V2Q9"/>
<dbReference type="Proteomes" id="UP001054821">
    <property type="component" value="Chromosome 8"/>
</dbReference>
<evidence type="ECO:0000256" key="1">
    <source>
        <dbReference type="SAM" id="MobiDB-lite"/>
    </source>
</evidence>
<protein>
    <submittedName>
        <fullName evidence="2">Uncharacterized protein</fullName>
    </submittedName>
</protein>
<comment type="caution">
    <text evidence="2">The sequence shown here is derived from an EMBL/GenBank/DDBJ whole genome shotgun (WGS) entry which is preliminary data.</text>
</comment>
<keyword evidence="3" id="KW-1185">Reference proteome</keyword>
<name>A0AAD4V2Q9_PRUDU</name>
<accession>A0AAD4V2Q9</accession>